<dbReference type="Gene3D" id="2.40.128.270">
    <property type="match status" value="1"/>
</dbReference>
<name>A0A7U4RRB1_9BACT</name>
<dbReference type="RefSeq" id="WP_046551785.1">
    <property type="nucleotide sequence ID" value="NZ_CP011308.1"/>
</dbReference>
<dbReference type="InterPro" id="IPR038670">
    <property type="entry name" value="HslJ-like_sf"/>
</dbReference>
<dbReference type="PROSITE" id="PS51257">
    <property type="entry name" value="PROKAR_LIPOPROTEIN"/>
    <property type="match status" value="1"/>
</dbReference>
<dbReference type="AlphaFoldDB" id="A0A7U4RRB1"/>
<accession>A0A7U4RRB1</accession>
<dbReference type="Proteomes" id="UP000034444">
    <property type="component" value="Chromosome"/>
</dbReference>
<dbReference type="OrthoDB" id="5348860at2"/>
<dbReference type="EMBL" id="CP011308">
    <property type="protein sequence ID" value="AKF25723.1"/>
    <property type="molecule type" value="Genomic_DNA"/>
</dbReference>
<keyword evidence="3" id="KW-1185">Reference proteome</keyword>
<reference evidence="2 3" key="1">
    <citation type="submission" date="2015-04" db="EMBL/GenBank/DDBJ databases">
        <title>Complete genome sequence of Sulfurovum lithotrophicum ATCC BAA-797T.</title>
        <authorList>
            <person name="Ahn J."/>
            <person name="Park G."/>
            <person name="Jeon W."/>
            <person name="Jang Y."/>
            <person name="Jang M."/>
            <person name="Lee H."/>
            <person name="Lee H."/>
        </authorList>
    </citation>
    <scope>NUCLEOTIDE SEQUENCE [LARGE SCALE GENOMIC DNA]</scope>
    <source>
        <strain evidence="3">ATCC BAA-797 / 42BKT</strain>
    </source>
</reference>
<dbReference type="InterPro" id="IPR005184">
    <property type="entry name" value="DUF306_Meta_HslJ"/>
</dbReference>
<dbReference type="KEGG" id="slh:YH65_10245"/>
<dbReference type="PANTHER" id="PTHR35535">
    <property type="entry name" value="HEAT SHOCK PROTEIN HSLJ"/>
    <property type="match status" value="1"/>
</dbReference>
<reference evidence="3" key="2">
    <citation type="journal article" date="2017" name="Stand. Genomic Sci.">
        <title>Complete genome sequence of the sulfur-oxidizing chemolithoautotrophic Sulfurovum lithotrophicum 42BKTT.</title>
        <authorList>
            <person name="Jeon W."/>
            <person name="Priscilla L."/>
            <person name="Park G."/>
            <person name="Lee H."/>
            <person name="Lee N."/>
            <person name="Lee D."/>
            <person name="Kwon H."/>
            <person name="Ahn I."/>
            <person name="Lee C."/>
            <person name="Lee H."/>
            <person name="Ahn J."/>
        </authorList>
    </citation>
    <scope>NUCLEOTIDE SEQUENCE [LARGE SCALE GENOMIC DNA]</scope>
    <source>
        <strain evidence="3">ATCC BAA-797 / 42BKT</strain>
    </source>
</reference>
<sequence length="144" mass="15929">MLKNIFFSLLNIIILTGCVELSGGSGDFPSAIEGHKWKLVSFGDNRVVATDRITLSLKSGHYSGWSGCNSMSGTYLLDGDKLVFDTDTPFHSGVSTMMACSNMGLETKFHEAIQKVNHYRIEGKYLIFLDKNHEILVFVRTTGS</sequence>
<evidence type="ECO:0000259" key="1">
    <source>
        <dbReference type="Pfam" id="PF03724"/>
    </source>
</evidence>
<evidence type="ECO:0000313" key="2">
    <source>
        <dbReference type="EMBL" id="AKF25723.1"/>
    </source>
</evidence>
<protein>
    <recommendedName>
        <fullName evidence="1">DUF306 domain-containing protein</fullName>
    </recommendedName>
</protein>
<dbReference type="Pfam" id="PF03724">
    <property type="entry name" value="META"/>
    <property type="match status" value="1"/>
</dbReference>
<gene>
    <name evidence="2" type="ORF">YH65_10245</name>
</gene>
<organism evidence="2 3">
    <name type="scientific">Sulfurovum lithotrophicum</name>
    <dbReference type="NCBI Taxonomy" id="206403"/>
    <lineage>
        <taxon>Bacteria</taxon>
        <taxon>Pseudomonadati</taxon>
        <taxon>Campylobacterota</taxon>
        <taxon>Epsilonproteobacteria</taxon>
        <taxon>Campylobacterales</taxon>
        <taxon>Sulfurovaceae</taxon>
        <taxon>Sulfurovum</taxon>
    </lineage>
</organism>
<dbReference type="InterPro" id="IPR053147">
    <property type="entry name" value="Hsp_HslJ-like"/>
</dbReference>
<feature type="domain" description="DUF306" evidence="1">
    <location>
        <begin position="30"/>
        <end position="138"/>
    </location>
</feature>
<proteinExistence type="predicted"/>
<dbReference type="PANTHER" id="PTHR35535:SF2">
    <property type="entry name" value="DUF306 DOMAIN-CONTAINING PROTEIN"/>
    <property type="match status" value="1"/>
</dbReference>
<evidence type="ECO:0000313" key="3">
    <source>
        <dbReference type="Proteomes" id="UP000034444"/>
    </source>
</evidence>